<comment type="similarity">
    <text evidence="1">Belongs to the class-I pyridoxal-phosphate-dependent aminotransferase family.</text>
</comment>
<accession>A0AA41BWR1</accession>
<dbReference type="GO" id="GO:0008483">
    <property type="term" value="F:transaminase activity"/>
    <property type="evidence" value="ECO:0007669"/>
    <property type="project" value="UniProtKB-KW"/>
</dbReference>
<organism evidence="3 4">
    <name type="scientific">Rouxiella silvae</name>
    <dbReference type="NCBI Taxonomy" id="1646373"/>
    <lineage>
        <taxon>Bacteria</taxon>
        <taxon>Pseudomonadati</taxon>
        <taxon>Pseudomonadota</taxon>
        <taxon>Gammaproteobacteria</taxon>
        <taxon>Enterobacterales</taxon>
        <taxon>Yersiniaceae</taxon>
        <taxon>Rouxiella</taxon>
    </lineage>
</organism>
<comment type="caution">
    <text evidence="3">The sequence shown here is derived from an EMBL/GenBank/DDBJ whole genome shotgun (WGS) entry which is preliminary data.</text>
</comment>
<evidence type="ECO:0000259" key="2">
    <source>
        <dbReference type="Pfam" id="PF00155"/>
    </source>
</evidence>
<protein>
    <recommendedName>
        <fullName evidence="1">Aminotransferase</fullName>
        <ecNumber evidence="1">2.6.1.-</ecNumber>
    </recommendedName>
</protein>
<dbReference type="CDD" id="cd00609">
    <property type="entry name" value="AAT_like"/>
    <property type="match status" value="1"/>
</dbReference>
<keyword evidence="1" id="KW-0808">Transferase</keyword>
<dbReference type="Proteomes" id="UP000705283">
    <property type="component" value="Unassembled WGS sequence"/>
</dbReference>
<dbReference type="PROSITE" id="PS00105">
    <property type="entry name" value="AA_TRANSFER_CLASS_1"/>
    <property type="match status" value="1"/>
</dbReference>
<dbReference type="Gene3D" id="3.90.1150.10">
    <property type="entry name" value="Aspartate Aminotransferase, domain 1"/>
    <property type="match status" value="1"/>
</dbReference>
<reference evidence="3" key="1">
    <citation type="submission" date="2020-11" db="EMBL/GenBank/DDBJ databases">
        <authorList>
            <person name="Lee S.D."/>
        </authorList>
    </citation>
    <scope>NUCLEOTIDE SEQUENCE</scope>
    <source>
        <strain evidence="3">SAP-2</strain>
    </source>
</reference>
<feature type="domain" description="Aminotransferase class I/classII large" evidence="2">
    <location>
        <begin position="56"/>
        <end position="355"/>
    </location>
</feature>
<dbReference type="PANTHER" id="PTHR43510:SF1">
    <property type="entry name" value="AMINOTRANSFERASE FUNCTION, HYPOTHETICAL (EUROFUNG)"/>
    <property type="match status" value="1"/>
</dbReference>
<dbReference type="Pfam" id="PF00155">
    <property type="entry name" value="Aminotran_1_2"/>
    <property type="match status" value="1"/>
</dbReference>
<dbReference type="PANTHER" id="PTHR43510">
    <property type="entry name" value="AMINOTRANSFERASE FUNCTION, HYPOTHETICAL (EUROFUNG)"/>
    <property type="match status" value="1"/>
</dbReference>
<evidence type="ECO:0000313" key="4">
    <source>
        <dbReference type="Proteomes" id="UP000705283"/>
    </source>
</evidence>
<dbReference type="InterPro" id="IPR015424">
    <property type="entry name" value="PyrdxlP-dep_Trfase"/>
</dbReference>
<dbReference type="NCBIfam" id="NF005593">
    <property type="entry name" value="PRK07324.1"/>
    <property type="match status" value="1"/>
</dbReference>
<dbReference type="Gene3D" id="3.40.640.10">
    <property type="entry name" value="Type I PLP-dependent aspartate aminotransferase-like (Major domain)"/>
    <property type="match status" value="1"/>
</dbReference>
<sequence>MKIEPFGVEQWMNEWENRCEYNLAETCVESLTMRQLLEMTGQTESVLDDMLNIKMTYGEITGSQRLRQLIATQYASQTADNIMIAHGAIGANALIYQTLVEAGDRVISVLPTYQQHYSIPASYGAEVKILPLREENAFLPDPEELKTLVDNKTKVIALNNPNNPTGALMDEKLLHQIIEIARSVDAWVLCDEVYRGTNQQGDGYSVAMADLYEKGISTASMSKAYSLAGLRLGWIAAPHDLLKAIEVHRDYNTISVGVLDDYFACLALENRDKILQRNQAMLRDNLQTLDQWVANEPLISYTKPLAGTTALLKYDLPISSRDFCIQLIKRYGVMFTPGEVMRMEGYLRIGFANNKEVLAKGLPLVSAFIKALASELK</sequence>
<dbReference type="InterPro" id="IPR004839">
    <property type="entry name" value="Aminotransferase_I/II_large"/>
</dbReference>
<reference evidence="3" key="2">
    <citation type="submission" date="2022-09" db="EMBL/GenBank/DDBJ databases">
        <title>Rouxiella aceris sp. nov., isolated from tree sap and emended description of the genus Rhouxiella.</title>
        <authorList>
            <person name="Kim I.S."/>
        </authorList>
    </citation>
    <scope>NUCLEOTIDE SEQUENCE</scope>
    <source>
        <strain evidence="3">SAP-2</strain>
    </source>
</reference>
<proteinExistence type="inferred from homology"/>
<dbReference type="GO" id="GO:0030170">
    <property type="term" value="F:pyridoxal phosphate binding"/>
    <property type="evidence" value="ECO:0007669"/>
    <property type="project" value="InterPro"/>
</dbReference>
<gene>
    <name evidence="3" type="ORF">ITX54_11385</name>
</gene>
<name>A0AA41BWR1_9GAMM</name>
<evidence type="ECO:0000256" key="1">
    <source>
        <dbReference type="RuleBase" id="RU000481"/>
    </source>
</evidence>
<dbReference type="AlphaFoldDB" id="A0AA41BWR1"/>
<dbReference type="EMBL" id="JADMKS010000004">
    <property type="protein sequence ID" value="MBF6637257.1"/>
    <property type="molecule type" value="Genomic_DNA"/>
</dbReference>
<keyword evidence="1 3" id="KW-0032">Aminotransferase</keyword>
<evidence type="ECO:0000313" key="3">
    <source>
        <dbReference type="EMBL" id="MBF6637257.1"/>
    </source>
</evidence>
<comment type="cofactor">
    <cofactor evidence="1">
        <name>pyridoxal 5'-phosphate</name>
        <dbReference type="ChEBI" id="CHEBI:597326"/>
    </cofactor>
</comment>
<dbReference type="InterPro" id="IPR015421">
    <property type="entry name" value="PyrdxlP-dep_Trfase_major"/>
</dbReference>
<dbReference type="InterPro" id="IPR004838">
    <property type="entry name" value="NHTrfase_class1_PyrdxlP-BS"/>
</dbReference>
<dbReference type="SUPFAM" id="SSF53383">
    <property type="entry name" value="PLP-dependent transferases"/>
    <property type="match status" value="1"/>
</dbReference>
<dbReference type="EC" id="2.6.1.-" evidence="1"/>
<dbReference type="RefSeq" id="WP_055771721.1">
    <property type="nucleotide sequence ID" value="NZ_JADMKS010000004.1"/>
</dbReference>
<dbReference type="InterPro" id="IPR015422">
    <property type="entry name" value="PyrdxlP-dep_Trfase_small"/>
</dbReference>